<feature type="DNA-binding region" description="H-T-H motif" evidence="2">
    <location>
        <begin position="34"/>
        <end position="53"/>
    </location>
</feature>
<reference evidence="4 5" key="1">
    <citation type="submission" date="2015-09" db="EMBL/GenBank/DDBJ databases">
        <title>Genome sequencing project for genomic taxonomy and phylogenomics of Bacillus-like bacteria.</title>
        <authorList>
            <person name="Liu B."/>
            <person name="Wang J."/>
            <person name="Zhu Y."/>
            <person name="Liu G."/>
            <person name="Chen Q."/>
            <person name="Chen Z."/>
            <person name="Lan J."/>
            <person name="Che J."/>
            <person name="Ge C."/>
            <person name="Shi H."/>
            <person name="Pan Z."/>
            <person name="Liu X."/>
        </authorList>
    </citation>
    <scope>NUCLEOTIDE SEQUENCE [LARGE SCALE GENOMIC DNA]</scope>
    <source>
        <strain evidence="4 5">FJAT-18043</strain>
    </source>
</reference>
<dbReference type="PROSITE" id="PS50977">
    <property type="entry name" value="HTH_TETR_2"/>
    <property type="match status" value="1"/>
</dbReference>
<dbReference type="Gene3D" id="1.10.357.10">
    <property type="entry name" value="Tetracycline Repressor, domain 2"/>
    <property type="match status" value="1"/>
</dbReference>
<dbReference type="Gene3D" id="1.10.10.60">
    <property type="entry name" value="Homeodomain-like"/>
    <property type="match status" value="1"/>
</dbReference>
<dbReference type="GO" id="GO:0003700">
    <property type="term" value="F:DNA-binding transcription factor activity"/>
    <property type="evidence" value="ECO:0007669"/>
    <property type="project" value="TreeGrafter"/>
</dbReference>
<evidence type="ECO:0000313" key="5">
    <source>
        <dbReference type="Proteomes" id="UP000050996"/>
    </source>
</evidence>
<organism evidence="4 5">
    <name type="scientific">Cytobacillus solani</name>
    <dbReference type="NCBI Taxonomy" id="1637975"/>
    <lineage>
        <taxon>Bacteria</taxon>
        <taxon>Bacillati</taxon>
        <taxon>Bacillota</taxon>
        <taxon>Bacilli</taxon>
        <taxon>Bacillales</taxon>
        <taxon>Bacillaceae</taxon>
        <taxon>Cytobacillus</taxon>
    </lineage>
</organism>
<evidence type="ECO:0000256" key="2">
    <source>
        <dbReference type="PROSITE-ProRule" id="PRU00335"/>
    </source>
</evidence>
<dbReference type="InterPro" id="IPR050109">
    <property type="entry name" value="HTH-type_TetR-like_transc_reg"/>
</dbReference>
<dbReference type="PANTHER" id="PTHR30055">
    <property type="entry name" value="HTH-TYPE TRANSCRIPTIONAL REGULATOR RUTR"/>
    <property type="match status" value="1"/>
</dbReference>
<dbReference type="SUPFAM" id="SSF46689">
    <property type="entry name" value="Homeodomain-like"/>
    <property type="match status" value="1"/>
</dbReference>
<dbReference type="Pfam" id="PF00440">
    <property type="entry name" value="TetR_N"/>
    <property type="match status" value="1"/>
</dbReference>
<dbReference type="STRING" id="1637975.AN957_23350"/>
<dbReference type="GO" id="GO:0000976">
    <property type="term" value="F:transcription cis-regulatory region binding"/>
    <property type="evidence" value="ECO:0007669"/>
    <property type="project" value="TreeGrafter"/>
</dbReference>
<feature type="domain" description="HTH tetR-type" evidence="3">
    <location>
        <begin position="11"/>
        <end position="71"/>
    </location>
</feature>
<comment type="caution">
    <text evidence="4">The sequence shown here is derived from an EMBL/GenBank/DDBJ whole genome shotgun (WGS) entry which is preliminary data.</text>
</comment>
<dbReference type="AlphaFoldDB" id="A0A0Q3SNN4"/>
<dbReference type="Proteomes" id="UP000050996">
    <property type="component" value="Unassembled WGS sequence"/>
</dbReference>
<dbReference type="PATRIC" id="fig|1637975.4.peg.4683"/>
<protein>
    <submittedName>
        <fullName evidence="4">TetR family transcriptional regulator</fullName>
    </submittedName>
</protein>
<dbReference type="InterPro" id="IPR001647">
    <property type="entry name" value="HTH_TetR"/>
</dbReference>
<dbReference type="EMBL" id="LJIX01000006">
    <property type="protein sequence ID" value="KQL21212.1"/>
    <property type="molecule type" value="Genomic_DNA"/>
</dbReference>
<evidence type="ECO:0000256" key="1">
    <source>
        <dbReference type="ARBA" id="ARBA00023125"/>
    </source>
</evidence>
<dbReference type="InterPro" id="IPR009057">
    <property type="entry name" value="Homeodomain-like_sf"/>
</dbReference>
<name>A0A0Q3SNN4_9BACI</name>
<evidence type="ECO:0000313" key="4">
    <source>
        <dbReference type="EMBL" id="KQL21212.1"/>
    </source>
</evidence>
<gene>
    <name evidence="4" type="ORF">AN957_23350</name>
</gene>
<keyword evidence="5" id="KW-1185">Reference proteome</keyword>
<accession>A0A0Q3SNN4</accession>
<evidence type="ECO:0000259" key="3">
    <source>
        <dbReference type="PROSITE" id="PS50977"/>
    </source>
</evidence>
<keyword evidence="1 2" id="KW-0238">DNA-binding</keyword>
<sequence>MARTVNNQQRLEKRNVILKEAKRQFPREGFSKTTLSSIGQAIGINPATILLYFPNKKDLFEYTVKEAFQETRKGQLYLPESLELSEQLEQMVRHHVRQYREDPSNLRILQYLFSQSGRFPELEQEAVSITYEFVERMTGLLKKRSRLNETEQELRNKTWAYLSFLSGFTMIMLEPEKYPLWEGIVKQGVKLIET</sequence>
<dbReference type="RefSeq" id="WP_053477663.1">
    <property type="nucleotide sequence ID" value="NZ_CP085712.1"/>
</dbReference>
<dbReference type="PANTHER" id="PTHR30055:SF226">
    <property type="entry name" value="HTH-TYPE TRANSCRIPTIONAL REGULATOR PKSA"/>
    <property type="match status" value="1"/>
</dbReference>
<proteinExistence type="predicted"/>